<evidence type="ECO:0000313" key="5">
    <source>
        <dbReference type="EMBL" id="BCS89816.1"/>
    </source>
</evidence>
<dbReference type="SUPFAM" id="SSF64288">
    <property type="entry name" value="Chorismate lyase-like"/>
    <property type="match status" value="1"/>
</dbReference>
<proteinExistence type="predicted"/>
<dbReference type="Pfam" id="PF00392">
    <property type="entry name" value="GntR"/>
    <property type="match status" value="1"/>
</dbReference>
<organism evidence="5 6">
    <name type="scientific">Pseudodesulfovibrio sediminis</name>
    <dbReference type="NCBI Taxonomy" id="2810563"/>
    <lineage>
        <taxon>Bacteria</taxon>
        <taxon>Pseudomonadati</taxon>
        <taxon>Thermodesulfobacteriota</taxon>
        <taxon>Desulfovibrionia</taxon>
        <taxon>Desulfovibrionales</taxon>
        <taxon>Desulfovibrionaceae</taxon>
    </lineage>
</organism>
<dbReference type="SMART" id="SM00866">
    <property type="entry name" value="UTRA"/>
    <property type="match status" value="1"/>
</dbReference>
<dbReference type="InterPro" id="IPR028978">
    <property type="entry name" value="Chorismate_lyase_/UTRA_dom_sf"/>
</dbReference>
<dbReference type="Pfam" id="PF07702">
    <property type="entry name" value="UTRA"/>
    <property type="match status" value="1"/>
</dbReference>
<evidence type="ECO:0000256" key="2">
    <source>
        <dbReference type="ARBA" id="ARBA00023125"/>
    </source>
</evidence>
<dbReference type="InterPro" id="IPR050679">
    <property type="entry name" value="Bact_HTH_transcr_reg"/>
</dbReference>
<protein>
    <submittedName>
        <fullName evidence="5">Histidine utilization repressor</fullName>
    </submittedName>
</protein>
<accession>A0ABN6EXT5</accession>
<keyword evidence="1" id="KW-0805">Transcription regulation</keyword>
<evidence type="ECO:0000256" key="1">
    <source>
        <dbReference type="ARBA" id="ARBA00023015"/>
    </source>
</evidence>
<dbReference type="Gene3D" id="3.40.1410.10">
    <property type="entry name" value="Chorismate lyase-like"/>
    <property type="match status" value="1"/>
</dbReference>
<dbReference type="InterPro" id="IPR036388">
    <property type="entry name" value="WH-like_DNA-bd_sf"/>
</dbReference>
<dbReference type="Proteomes" id="UP001053296">
    <property type="component" value="Chromosome"/>
</dbReference>
<keyword evidence="3" id="KW-0804">Transcription</keyword>
<evidence type="ECO:0000256" key="3">
    <source>
        <dbReference type="ARBA" id="ARBA00023163"/>
    </source>
</evidence>
<dbReference type="InterPro" id="IPR011663">
    <property type="entry name" value="UTRA"/>
</dbReference>
<dbReference type="PANTHER" id="PTHR44846:SF16">
    <property type="entry name" value="TRANSCRIPTIONAL REGULATOR PHNF-RELATED"/>
    <property type="match status" value="1"/>
</dbReference>
<feature type="domain" description="HTH gntR-type" evidence="4">
    <location>
        <begin position="1"/>
        <end position="37"/>
    </location>
</feature>
<gene>
    <name evidence="5" type="primary">hutC</name>
    <name evidence="5" type="ORF">PSDVSF_30580</name>
</gene>
<keyword evidence="6" id="KW-1185">Reference proteome</keyword>
<evidence type="ECO:0000313" key="6">
    <source>
        <dbReference type="Proteomes" id="UP001053296"/>
    </source>
</evidence>
<dbReference type="InterPro" id="IPR000524">
    <property type="entry name" value="Tscrpt_reg_HTH_GntR"/>
</dbReference>
<evidence type="ECO:0000259" key="4">
    <source>
        <dbReference type="PROSITE" id="PS50949"/>
    </source>
</evidence>
<keyword evidence="2" id="KW-0238">DNA-binding</keyword>
<sequence>MEQFSASRMTVHRAIKELATEGHIYREQGRGSFVAKQIPRQDLLEISDIAEEIQARGGTYFSELRYLEREGPTPVTTHVFGPETANTVARSKVIHFENGLPLQLEDRYVNLDMAPDYLELNFSETSAHQYLIKVAPLQKAEHQLTAVLPNSEQQEQLQIQDNEPCLLLKRKTWSGDTLVSYAELLYPGSRYSFGGVFTPGTK</sequence>
<reference evidence="5" key="1">
    <citation type="journal article" date="2022" name="Arch. Microbiol.">
        <title>Pseudodesulfovibrio sediminis sp. nov., a mesophilic and neutrophilic sulfate-reducing bacterium isolated from sediment of a brackish lake.</title>
        <authorList>
            <person name="Takahashi A."/>
            <person name="Kojima H."/>
            <person name="Watanabe M."/>
            <person name="Fukui M."/>
        </authorList>
    </citation>
    <scope>NUCLEOTIDE SEQUENCE</scope>
    <source>
        <strain evidence="5">SF6</strain>
    </source>
</reference>
<name>A0ABN6EXT5_9BACT</name>
<dbReference type="EMBL" id="AP024485">
    <property type="protein sequence ID" value="BCS89816.1"/>
    <property type="molecule type" value="Genomic_DNA"/>
</dbReference>
<dbReference type="PROSITE" id="PS50949">
    <property type="entry name" value="HTH_GNTR"/>
    <property type="match status" value="1"/>
</dbReference>
<dbReference type="PANTHER" id="PTHR44846">
    <property type="entry name" value="MANNOSYL-D-GLYCERATE TRANSPORT/METABOLISM SYSTEM REPRESSOR MNGR-RELATED"/>
    <property type="match status" value="1"/>
</dbReference>
<dbReference type="Gene3D" id="1.10.10.10">
    <property type="entry name" value="Winged helix-like DNA-binding domain superfamily/Winged helix DNA-binding domain"/>
    <property type="match status" value="1"/>
</dbReference>